<proteinExistence type="predicted"/>
<dbReference type="EMBL" id="LS974625">
    <property type="protein sequence ID" value="CAG7860309.1"/>
    <property type="molecule type" value="Genomic_DNA"/>
</dbReference>
<dbReference type="AlphaFoldDB" id="A0A3P5Y4W4"/>
<gene>
    <name evidence="3" type="ORF">BRAA09T36395Z</name>
    <name evidence="2" type="ORF">BRAPAZ1V2_A09P07760.2</name>
</gene>
<feature type="chain" id="PRO_5039861068" evidence="1">
    <location>
        <begin position="21"/>
        <end position="138"/>
    </location>
</feature>
<feature type="non-terminal residue" evidence="3">
    <location>
        <position position="138"/>
    </location>
</feature>
<reference evidence="3" key="1">
    <citation type="submission" date="2018-11" db="EMBL/GenBank/DDBJ databases">
        <authorList>
            <consortium name="Genoscope - CEA"/>
            <person name="William W."/>
        </authorList>
    </citation>
    <scope>NUCLEOTIDE SEQUENCE</scope>
</reference>
<dbReference type="Proteomes" id="UP000694005">
    <property type="component" value="Chromosome A09"/>
</dbReference>
<sequence length="138" mass="14599">MIKGLLLVLFFLITVKTSVSRPLAWSKGNICHQAKTPKAKVGRAVGQTGITIGVGVLLLDPDGVTGRAQVDLPRVGEEDPDMGMGLDLDQVADMGTVPEVAEHVVVGMVMEAEMVGLEEVVVALMVKLPLWATVVSII</sequence>
<evidence type="ECO:0000256" key="1">
    <source>
        <dbReference type="SAM" id="SignalP"/>
    </source>
</evidence>
<dbReference type="EMBL" id="LR031568">
    <property type="protein sequence ID" value="VDC58784.1"/>
    <property type="molecule type" value="Genomic_DNA"/>
</dbReference>
<keyword evidence="1" id="KW-0732">Signal</keyword>
<name>A0A3P5Y4W4_BRACM</name>
<dbReference type="Gramene" id="A09p07760.2_BraZ1">
    <property type="protein sequence ID" value="A09p07760.2_BraZ1.CDS.1"/>
    <property type="gene ID" value="A09g07760.2_BraZ1"/>
</dbReference>
<feature type="signal peptide" evidence="1">
    <location>
        <begin position="1"/>
        <end position="20"/>
    </location>
</feature>
<evidence type="ECO:0000313" key="3">
    <source>
        <dbReference type="EMBL" id="VDC58784.1"/>
    </source>
</evidence>
<evidence type="ECO:0000313" key="2">
    <source>
        <dbReference type="EMBL" id="CAG7860309.1"/>
    </source>
</evidence>
<accession>A0A3P5Y4W4</accession>
<organism evidence="3">
    <name type="scientific">Brassica campestris</name>
    <name type="common">Field mustard</name>
    <dbReference type="NCBI Taxonomy" id="3711"/>
    <lineage>
        <taxon>Eukaryota</taxon>
        <taxon>Viridiplantae</taxon>
        <taxon>Streptophyta</taxon>
        <taxon>Embryophyta</taxon>
        <taxon>Tracheophyta</taxon>
        <taxon>Spermatophyta</taxon>
        <taxon>Magnoliopsida</taxon>
        <taxon>eudicotyledons</taxon>
        <taxon>Gunneridae</taxon>
        <taxon>Pentapetalae</taxon>
        <taxon>rosids</taxon>
        <taxon>malvids</taxon>
        <taxon>Brassicales</taxon>
        <taxon>Brassicaceae</taxon>
        <taxon>Brassiceae</taxon>
        <taxon>Brassica</taxon>
    </lineage>
</organism>
<protein>
    <submittedName>
        <fullName evidence="2">Uncharacterized protein</fullName>
    </submittedName>
</protein>